<dbReference type="EMBL" id="JAHKPD010000005">
    <property type="protein sequence ID" value="MBU2949311.1"/>
    <property type="molecule type" value="Genomic_DNA"/>
</dbReference>
<protein>
    <submittedName>
        <fullName evidence="1">Uncharacterized protein</fullName>
    </submittedName>
</protein>
<evidence type="ECO:0000313" key="2">
    <source>
        <dbReference type="Proteomes" id="UP001647509"/>
    </source>
</evidence>
<gene>
    <name evidence="1" type="ORF">KO493_01190</name>
</gene>
<dbReference type="Proteomes" id="UP001647509">
    <property type="component" value="Unassembled WGS sequence"/>
</dbReference>
<name>A0ACC5U4R8_9FLAO</name>
<reference evidence="1" key="1">
    <citation type="submission" date="2021-05" db="EMBL/GenBank/DDBJ databases">
        <title>Draft genomes of bacteria isolated from model marine particles.</title>
        <authorList>
            <person name="Datta M.S."/>
            <person name="Schwartzman J.A."/>
            <person name="Enke T.N."/>
            <person name="Saavedra J."/>
            <person name="Cermak N."/>
            <person name="Cordero O.X."/>
        </authorList>
    </citation>
    <scope>NUCLEOTIDE SEQUENCE</scope>
    <source>
        <strain evidence="1">I2M19</strain>
    </source>
</reference>
<keyword evidence="2" id="KW-1185">Reference proteome</keyword>
<evidence type="ECO:0000313" key="1">
    <source>
        <dbReference type="EMBL" id="MBU2949311.1"/>
    </source>
</evidence>
<comment type="caution">
    <text evidence="1">The sequence shown here is derived from an EMBL/GenBank/DDBJ whole genome shotgun (WGS) entry which is preliminary data.</text>
</comment>
<sequence length="87" mass="9904">MLEPLNTFQIVGWIGSASYLISYFLLSINRLQSNSIIYQSMNVIGGLCLVICAYDTKDNPNLFTNFVWMCIGLVMIVSIFRKKNSKE</sequence>
<organism evidence="1 2">
    <name type="scientific">Pseudotamlana agarivorans</name>
    <dbReference type="NCBI Taxonomy" id="481183"/>
    <lineage>
        <taxon>Bacteria</taxon>
        <taxon>Pseudomonadati</taxon>
        <taxon>Bacteroidota</taxon>
        <taxon>Flavobacteriia</taxon>
        <taxon>Flavobacteriales</taxon>
        <taxon>Flavobacteriaceae</taxon>
        <taxon>Pseudotamlana</taxon>
    </lineage>
</organism>
<proteinExistence type="predicted"/>
<accession>A0ACC5U4R8</accession>